<dbReference type="CDD" id="cd01164">
    <property type="entry name" value="FruK_PfkB_like"/>
    <property type="match status" value="1"/>
</dbReference>
<comment type="similarity">
    <text evidence="1">Belongs to the carbohydrate kinase pfkB family.</text>
</comment>
<feature type="domain" description="Carbohydrate kinase PfkB" evidence="7">
    <location>
        <begin position="10"/>
        <end position="287"/>
    </location>
</feature>
<evidence type="ECO:0000256" key="2">
    <source>
        <dbReference type="ARBA" id="ARBA00022679"/>
    </source>
</evidence>
<dbReference type="Proteomes" id="UP000823896">
    <property type="component" value="Unassembled WGS sequence"/>
</dbReference>
<evidence type="ECO:0000313" key="8">
    <source>
        <dbReference type="EMBL" id="HJC36238.1"/>
    </source>
</evidence>
<dbReference type="InterPro" id="IPR011611">
    <property type="entry name" value="PfkB_dom"/>
</dbReference>
<dbReference type="GO" id="GO:0005524">
    <property type="term" value="F:ATP binding"/>
    <property type="evidence" value="ECO:0007669"/>
    <property type="project" value="UniProtKB-KW"/>
</dbReference>
<dbReference type="EC" id="2.7.1.144" evidence="6"/>
<organism evidence="8 9">
    <name type="scientific">Candidatus Merdibacter merdavium</name>
    <dbReference type="NCBI Taxonomy" id="2838692"/>
    <lineage>
        <taxon>Bacteria</taxon>
        <taxon>Bacillati</taxon>
        <taxon>Bacillota</taxon>
        <taxon>Erysipelotrichia</taxon>
        <taxon>Erysipelotrichales</taxon>
        <taxon>Erysipelotrichaceae</taxon>
        <taxon>Merdibacter</taxon>
    </lineage>
</organism>
<dbReference type="InterPro" id="IPR002173">
    <property type="entry name" value="Carboh/pur_kinase_PfkB_CS"/>
</dbReference>
<gene>
    <name evidence="8" type="ORF">H9702_03805</name>
</gene>
<evidence type="ECO:0000256" key="4">
    <source>
        <dbReference type="ARBA" id="ARBA00022777"/>
    </source>
</evidence>
<dbReference type="NCBIfam" id="TIGR03168">
    <property type="entry name" value="1-PFK"/>
    <property type="match status" value="1"/>
</dbReference>
<dbReference type="GO" id="GO:0044281">
    <property type="term" value="P:small molecule metabolic process"/>
    <property type="evidence" value="ECO:0007669"/>
    <property type="project" value="UniProtKB-ARBA"/>
</dbReference>
<dbReference type="InterPro" id="IPR017583">
    <property type="entry name" value="Tagatose/fructose_Pkinase"/>
</dbReference>
<dbReference type="GO" id="GO:0005829">
    <property type="term" value="C:cytosol"/>
    <property type="evidence" value="ECO:0007669"/>
    <property type="project" value="TreeGrafter"/>
</dbReference>
<evidence type="ECO:0000313" key="9">
    <source>
        <dbReference type="Proteomes" id="UP000823896"/>
    </source>
</evidence>
<accession>A0A9D2SUI3</accession>
<keyword evidence="2 6" id="KW-0808">Transferase</keyword>
<dbReference type="Pfam" id="PF00294">
    <property type="entry name" value="PfkB"/>
    <property type="match status" value="1"/>
</dbReference>
<comment type="caution">
    <text evidence="8">The sequence shown here is derived from an EMBL/GenBank/DDBJ whole genome shotgun (WGS) entry which is preliminary data.</text>
</comment>
<dbReference type="PANTHER" id="PTHR46566">
    <property type="entry name" value="1-PHOSPHOFRUCTOKINASE-RELATED"/>
    <property type="match status" value="1"/>
</dbReference>
<dbReference type="PROSITE" id="PS00584">
    <property type="entry name" value="PFKB_KINASES_2"/>
    <property type="match status" value="1"/>
</dbReference>
<evidence type="ECO:0000256" key="5">
    <source>
        <dbReference type="ARBA" id="ARBA00022840"/>
    </source>
</evidence>
<reference evidence="8" key="1">
    <citation type="journal article" date="2021" name="PeerJ">
        <title>Extensive microbial diversity within the chicken gut microbiome revealed by metagenomics and culture.</title>
        <authorList>
            <person name="Gilroy R."/>
            <person name="Ravi A."/>
            <person name="Getino M."/>
            <person name="Pursley I."/>
            <person name="Horton D.L."/>
            <person name="Alikhan N.F."/>
            <person name="Baker D."/>
            <person name="Gharbi K."/>
            <person name="Hall N."/>
            <person name="Watson M."/>
            <person name="Adriaenssens E.M."/>
            <person name="Foster-Nyarko E."/>
            <person name="Jarju S."/>
            <person name="Secka A."/>
            <person name="Antonio M."/>
            <person name="Oren A."/>
            <person name="Chaudhuri R.R."/>
            <person name="La Ragione R."/>
            <person name="Hildebrand F."/>
            <person name="Pallen M.J."/>
        </authorList>
    </citation>
    <scope>NUCLEOTIDE SEQUENCE</scope>
    <source>
        <strain evidence="8">CHK187-11901</strain>
    </source>
</reference>
<protein>
    <recommendedName>
        <fullName evidence="6">Tagatose-6-phosphate kinase</fullName>
        <ecNumber evidence="6">2.7.1.144</ecNumber>
    </recommendedName>
</protein>
<keyword evidence="3 6" id="KW-0547">Nucleotide-binding</keyword>
<dbReference type="SUPFAM" id="SSF53613">
    <property type="entry name" value="Ribokinase-like"/>
    <property type="match status" value="1"/>
</dbReference>
<comment type="catalytic activity">
    <reaction evidence="6">
        <text>D-tagatofuranose 6-phosphate + ATP = D-tagatofuranose 1,6-bisphosphate + ADP + H(+)</text>
        <dbReference type="Rhea" id="RHEA:12420"/>
        <dbReference type="ChEBI" id="CHEBI:15378"/>
        <dbReference type="ChEBI" id="CHEBI:30616"/>
        <dbReference type="ChEBI" id="CHEBI:58694"/>
        <dbReference type="ChEBI" id="CHEBI:58695"/>
        <dbReference type="ChEBI" id="CHEBI:456216"/>
        <dbReference type="EC" id="2.7.1.144"/>
    </reaction>
</comment>
<comment type="pathway">
    <text evidence="6">Carbohydrate metabolism; D-tagatose 6-phosphate degradation; D-glyceraldehyde 3-phosphate and glycerone phosphate from D-tagatose 6-phosphate: step 1/2.</text>
</comment>
<dbReference type="GO" id="GO:0016052">
    <property type="term" value="P:carbohydrate catabolic process"/>
    <property type="evidence" value="ECO:0007669"/>
    <property type="project" value="UniProtKB-ARBA"/>
</dbReference>
<proteinExistence type="inferred from homology"/>
<keyword evidence="5 6" id="KW-0067">ATP-binding</keyword>
<name>A0A9D2SUI3_9FIRM</name>
<evidence type="ECO:0000256" key="6">
    <source>
        <dbReference type="PIRNR" id="PIRNR000535"/>
    </source>
</evidence>
<dbReference type="PANTHER" id="PTHR46566:SF1">
    <property type="entry name" value="1-PHOSPHOFRUCTOKINASE"/>
    <property type="match status" value="1"/>
</dbReference>
<dbReference type="AlphaFoldDB" id="A0A9D2SUI3"/>
<dbReference type="EMBL" id="DWWM01000023">
    <property type="protein sequence ID" value="HJC36238.1"/>
    <property type="molecule type" value="Genomic_DNA"/>
</dbReference>
<dbReference type="GO" id="GO:0005988">
    <property type="term" value="P:lactose metabolic process"/>
    <property type="evidence" value="ECO:0007669"/>
    <property type="project" value="UniProtKB-KW"/>
</dbReference>
<dbReference type="InterPro" id="IPR029056">
    <property type="entry name" value="Ribokinase-like"/>
</dbReference>
<dbReference type="PIRSF" id="PIRSF000535">
    <property type="entry name" value="1PFK/6PFK/LacC"/>
    <property type="match status" value="1"/>
</dbReference>
<keyword evidence="6" id="KW-0423">Lactose metabolism</keyword>
<reference evidence="8" key="2">
    <citation type="submission" date="2021-04" db="EMBL/GenBank/DDBJ databases">
        <authorList>
            <person name="Gilroy R."/>
        </authorList>
    </citation>
    <scope>NUCLEOTIDE SEQUENCE</scope>
    <source>
        <strain evidence="8">CHK187-11901</strain>
    </source>
</reference>
<evidence type="ECO:0000256" key="1">
    <source>
        <dbReference type="ARBA" id="ARBA00005380"/>
    </source>
</evidence>
<evidence type="ECO:0000256" key="3">
    <source>
        <dbReference type="ARBA" id="ARBA00022741"/>
    </source>
</evidence>
<evidence type="ECO:0000259" key="7">
    <source>
        <dbReference type="Pfam" id="PF00294"/>
    </source>
</evidence>
<keyword evidence="4" id="KW-0418">Kinase</keyword>
<dbReference type="Gene3D" id="3.40.1190.20">
    <property type="match status" value="1"/>
</dbReference>
<dbReference type="FunFam" id="3.40.1190.20:FF:000001">
    <property type="entry name" value="Phosphofructokinase"/>
    <property type="match status" value="1"/>
</dbReference>
<dbReference type="GO" id="GO:0009024">
    <property type="term" value="F:tagatose-6-phosphate kinase activity"/>
    <property type="evidence" value="ECO:0007669"/>
    <property type="project" value="UniProtKB-EC"/>
</dbReference>
<dbReference type="GO" id="GO:0008443">
    <property type="term" value="F:phosphofructokinase activity"/>
    <property type="evidence" value="ECO:0007669"/>
    <property type="project" value="TreeGrafter"/>
</dbReference>
<comment type="similarity">
    <text evidence="6">Belongs to the carbohydrate kinase PfkB family. LacC subfamily.</text>
</comment>
<sequence>MIYTLTLNPSLDYLVELESLKPGKINRADSEELAFGGKGVNVSVMLKHLNVDSVALGFTAGVTAELYEHGVRSYGITPSFLRVKNGFTRINVKILDEEETGVSGQGPQPDAQEVKQLLSLLDQLKDGDVLVMAGSVPKSVPDTIYAQMMRRVSDGVLCIVDTGGSAFLHVLEEGPFLIKPSIRELEEIFHCPMKEGVLLSSMHALQQRGVRNVLVSCGEKGAYLLDEHGGFYFGKSPAGRVINTTGAGDAMVAGFLKGWMQTNDYMLAFKRGIAAGSATAFCKGMADAESVKRLYAKVDIEIMREPVMEG</sequence>